<gene>
    <name evidence="2" type="ORF">MOPEL_021_00100</name>
</gene>
<proteinExistence type="predicted"/>
<keyword evidence="3" id="KW-1185">Reference proteome</keyword>
<name>H5UPB7_9MICO</name>
<feature type="region of interest" description="Disordered" evidence="1">
    <location>
        <begin position="1"/>
        <end position="27"/>
    </location>
</feature>
<dbReference type="Proteomes" id="UP000004367">
    <property type="component" value="Unassembled WGS sequence"/>
</dbReference>
<evidence type="ECO:0000256" key="1">
    <source>
        <dbReference type="SAM" id="MobiDB-lite"/>
    </source>
</evidence>
<feature type="compositionally biased region" description="Polar residues" evidence="1">
    <location>
        <begin position="11"/>
        <end position="27"/>
    </location>
</feature>
<reference evidence="2 3" key="1">
    <citation type="submission" date="2012-02" db="EMBL/GenBank/DDBJ databases">
        <title>Whole genome shotgun sequence of Mobilicoccus pelagius NBRC 104925.</title>
        <authorList>
            <person name="Yoshida Y."/>
            <person name="Hosoyama A."/>
            <person name="Tsuchikane K."/>
            <person name="Katsumata H."/>
            <person name="Yamazaki S."/>
            <person name="Fujita N."/>
        </authorList>
    </citation>
    <scope>NUCLEOTIDE SEQUENCE [LARGE SCALE GENOMIC DNA]</scope>
    <source>
        <strain evidence="2 3">NBRC 104925</strain>
    </source>
</reference>
<protein>
    <submittedName>
        <fullName evidence="2">Uncharacterized protein</fullName>
    </submittedName>
</protein>
<evidence type="ECO:0000313" key="3">
    <source>
        <dbReference type="Proteomes" id="UP000004367"/>
    </source>
</evidence>
<accession>H5UPB7</accession>
<organism evidence="2 3">
    <name type="scientific">Mobilicoccus pelagius NBRC 104925</name>
    <dbReference type="NCBI Taxonomy" id="1089455"/>
    <lineage>
        <taxon>Bacteria</taxon>
        <taxon>Bacillati</taxon>
        <taxon>Actinomycetota</taxon>
        <taxon>Actinomycetes</taxon>
        <taxon>Micrococcales</taxon>
        <taxon>Dermatophilaceae</taxon>
        <taxon>Mobilicoccus</taxon>
    </lineage>
</organism>
<sequence>MQRMGSPVQEWMTNLSPAPYNKRSSLVQQRSEAYANLRDYDEPWHATRLPTRRGTRVPRRWR</sequence>
<evidence type="ECO:0000313" key="2">
    <source>
        <dbReference type="EMBL" id="GAB47575.1"/>
    </source>
</evidence>
<comment type="caution">
    <text evidence="2">The sequence shown here is derived from an EMBL/GenBank/DDBJ whole genome shotgun (WGS) entry which is preliminary data.</text>
</comment>
<dbReference type="AlphaFoldDB" id="H5UPB7"/>
<dbReference type="EMBL" id="BAFE01000020">
    <property type="protein sequence ID" value="GAB47575.1"/>
    <property type="molecule type" value="Genomic_DNA"/>
</dbReference>